<evidence type="ECO:0000256" key="1">
    <source>
        <dbReference type="SAM" id="Phobius"/>
    </source>
</evidence>
<keyword evidence="1" id="KW-0812">Transmembrane</keyword>
<dbReference type="EMBL" id="VSSQ01012912">
    <property type="protein sequence ID" value="MPM50312.1"/>
    <property type="molecule type" value="Genomic_DNA"/>
</dbReference>
<dbReference type="AlphaFoldDB" id="A0A645AAV0"/>
<protein>
    <submittedName>
        <fullName evidence="2">Uncharacterized protein</fullName>
    </submittedName>
</protein>
<evidence type="ECO:0000313" key="2">
    <source>
        <dbReference type="EMBL" id="MPM50312.1"/>
    </source>
</evidence>
<accession>A0A645AAV0</accession>
<feature type="transmembrane region" description="Helical" evidence="1">
    <location>
        <begin position="291"/>
        <end position="310"/>
    </location>
</feature>
<proteinExistence type="predicted"/>
<sequence length="318" mass="34117">MAYYMYQQTKETNFDAEGKLTSAIDGVLTSVRHTAYVTSGHEEGSLSQGVTDALKKLHMTVDTVNLLTKGAVPDDCELLMIDAPTKDLADDELTMVRKYLAQGGQMIYCMASQTKDLPNLDALCSDYGLSVVPGLVTDTKRYYQNTPFLFFPTLDTSVDAAGGLSSDATIMLYGSRGMTVTNPVRNTITVKPFLSTSDGGVAVKEDNSQTPGSYVVGAVATESIDDNITARLTVLGCDSLCGDTVTSSFASVDNSALFLASITAGFKDVSPISVEPVSLAEENNTVTTGGLWGLLFIFVLPAALLIFGFVRWTRRRKL</sequence>
<gene>
    <name evidence="2" type="ORF">SDC9_97051</name>
</gene>
<organism evidence="2">
    <name type="scientific">bioreactor metagenome</name>
    <dbReference type="NCBI Taxonomy" id="1076179"/>
    <lineage>
        <taxon>unclassified sequences</taxon>
        <taxon>metagenomes</taxon>
        <taxon>ecological metagenomes</taxon>
    </lineage>
</organism>
<comment type="caution">
    <text evidence="2">The sequence shown here is derived from an EMBL/GenBank/DDBJ whole genome shotgun (WGS) entry which is preliminary data.</text>
</comment>
<reference evidence="2" key="1">
    <citation type="submission" date="2019-08" db="EMBL/GenBank/DDBJ databases">
        <authorList>
            <person name="Kucharzyk K."/>
            <person name="Murdoch R.W."/>
            <person name="Higgins S."/>
            <person name="Loffler F."/>
        </authorList>
    </citation>
    <scope>NUCLEOTIDE SEQUENCE</scope>
</reference>
<name>A0A645AAV0_9ZZZZ</name>
<keyword evidence="1" id="KW-0472">Membrane</keyword>
<keyword evidence="1" id="KW-1133">Transmembrane helix</keyword>